<comment type="caution">
    <text evidence="2">The sequence shown here is derived from an EMBL/GenBank/DDBJ whole genome shotgun (WGS) entry which is preliminary data.</text>
</comment>
<feature type="domain" description="ShKT" evidence="1">
    <location>
        <begin position="22"/>
        <end position="53"/>
    </location>
</feature>
<dbReference type="InterPro" id="IPR003582">
    <property type="entry name" value="ShKT_dom"/>
</dbReference>
<reference evidence="2 3" key="1">
    <citation type="submission" date="2015-04" db="EMBL/GenBank/DDBJ databases">
        <title>Draft genome of the roundworm Trichinella nativa.</title>
        <authorList>
            <person name="Mitreva M."/>
        </authorList>
    </citation>
    <scope>NUCLEOTIDE SEQUENCE [LARGE SCALE GENOMIC DNA]</scope>
    <source>
        <strain evidence="2 3">ISS45</strain>
    </source>
</reference>
<sequence>MPSEGKASDAHTSGDYISAILDYNELCLYWAYTGLCNRAPYMNTMCAYSCRACC</sequence>
<dbReference type="AlphaFoldDB" id="A0A1Y3ETD4"/>
<name>A0A1Y3ETD4_9BILA</name>
<evidence type="ECO:0000259" key="1">
    <source>
        <dbReference type="Pfam" id="PF01549"/>
    </source>
</evidence>
<dbReference type="EMBL" id="LVZM01002718">
    <property type="protein sequence ID" value="OUC48423.1"/>
    <property type="molecule type" value="Genomic_DNA"/>
</dbReference>
<protein>
    <recommendedName>
        <fullName evidence="1">ShKT domain-containing protein</fullName>
    </recommendedName>
</protein>
<accession>A0A1Y3ETD4</accession>
<dbReference type="Pfam" id="PF01549">
    <property type="entry name" value="ShK"/>
    <property type="match status" value="1"/>
</dbReference>
<evidence type="ECO:0000313" key="2">
    <source>
        <dbReference type="EMBL" id="OUC48423.1"/>
    </source>
</evidence>
<gene>
    <name evidence="2" type="ORF">D917_01213</name>
</gene>
<dbReference type="Proteomes" id="UP000243006">
    <property type="component" value="Unassembled WGS sequence"/>
</dbReference>
<evidence type="ECO:0000313" key="3">
    <source>
        <dbReference type="Proteomes" id="UP000243006"/>
    </source>
</evidence>
<organism evidence="2 3">
    <name type="scientific">Trichinella nativa</name>
    <dbReference type="NCBI Taxonomy" id="6335"/>
    <lineage>
        <taxon>Eukaryota</taxon>
        <taxon>Metazoa</taxon>
        <taxon>Ecdysozoa</taxon>
        <taxon>Nematoda</taxon>
        <taxon>Enoplea</taxon>
        <taxon>Dorylaimia</taxon>
        <taxon>Trichinellida</taxon>
        <taxon>Trichinellidae</taxon>
        <taxon>Trichinella</taxon>
    </lineage>
</organism>
<proteinExistence type="predicted"/>